<dbReference type="Proteomes" id="UP000789525">
    <property type="component" value="Unassembled WGS sequence"/>
</dbReference>
<name>A0ACA9L7R2_9GLOM</name>
<dbReference type="EMBL" id="CAJVPT010005042">
    <property type="protein sequence ID" value="CAG8515427.1"/>
    <property type="molecule type" value="Genomic_DNA"/>
</dbReference>
<sequence length="254" mass="27917">MILDRALKGEVREWYHGEFDNKNWMLDNVLDNSAIGATIAHIRGANAGAITGANASFPNIQGGLAGADIIPARNISEDSTIAGGHPTNVAVNAPNANAGNSIVLAGIRLGQRLDHMKKHFPTANKYVKMLEIGALKQGIYESVPSFWAKIKKYGDQLGFTPAQKKTQFLSGVRKDIRDEIYRIGQTKPINDIIDSLAELELHRGVLEQPPSPLSYTPAPPTISNNVPQQQGISLADIQKYFKMHRYSKKLKTRH</sequence>
<accession>A0ACA9L7R2</accession>
<proteinExistence type="predicted"/>
<gene>
    <name evidence="1" type="ORF">ACOLOM_LOCUS3411</name>
</gene>
<evidence type="ECO:0000313" key="1">
    <source>
        <dbReference type="EMBL" id="CAG8515427.1"/>
    </source>
</evidence>
<protein>
    <submittedName>
        <fullName evidence="1">3386_t:CDS:1</fullName>
    </submittedName>
</protein>
<organism evidence="1 2">
    <name type="scientific">Acaulospora colombiana</name>
    <dbReference type="NCBI Taxonomy" id="27376"/>
    <lineage>
        <taxon>Eukaryota</taxon>
        <taxon>Fungi</taxon>
        <taxon>Fungi incertae sedis</taxon>
        <taxon>Mucoromycota</taxon>
        <taxon>Glomeromycotina</taxon>
        <taxon>Glomeromycetes</taxon>
        <taxon>Diversisporales</taxon>
        <taxon>Acaulosporaceae</taxon>
        <taxon>Acaulospora</taxon>
    </lineage>
</organism>
<reference evidence="1" key="1">
    <citation type="submission" date="2021-06" db="EMBL/GenBank/DDBJ databases">
        <authorList>
            <person name="Kallberg Y."/>
            <person name="Tangrot J."/>
            <person name="Rosling A."/>
        </authorList>
    </citation>
    <scope>NUCLEOTIDE SEQUENCE</scope>
    <source>
        <strain evidence="1">CL356</strain>
    </source>
</reference>
<evidence type="ECO:0000313" key="2">
    <source>
        <dbReference type="Proteomes" id="UP000789525"/>
    </source>
</evidence>
<comment type="caution">
    <text evidence="1">The sequence shown here is derived from an EMBL/GenBank/DDBJ whole genome shotgun (WGS) entry which is preliminary data.</text>
</comment>
<keyword evidence="2" id="KW-1185">Reference proteome</keyword>